<evidence type="ECO:0000313" key="3">
    <source>
        <dbReference type="Proteomes" id="UP000535415"/>
    </source>
</evidence>
<dbReference type="EMBL" id="JACIJM010000002">
    <property type="protein sequence ID" value="MBB5721095.1"/>
    <property type="molecule type" value="Genomic_DNA"/>
</dbReference>
<organism evidence="2 3">
    <name type="scientific">Yoonia ponticola</name>
    <dbReference type="NCBI Taxonomy" id="1524255"/>
    <lineage>
        <taxon>Bacteria</taxon>
        <taxon>Pseudomonadati</taxon>
        <taxon>Pseudomonadota</taxon>
        <taxon>Alphaproteobacteria</taxon>
        <taxon>Rhodobacterales</taxon>
        <taxon>Paracoccaceae</taxon>
        <taxon>Yoonia</taxon>
    </lineage>
</organism>
<protein>
    <submittedName>
        <fullName evidence="2">Putative tellurite resistance protein B-like protein</fullName>
    </submittedName>
</protein>
<dbReference type="Proteomes" id="UP000535415">
    <property type="component" value="Unassembled WGS sequence"/>
</dbReference>
<dbReference type="InterPro" id="IPR007791">
    <property type="entry name" value="DjlA_N"/>
</dbReference>
<dbReference type="Pfam" id="PF05099">
    <property type="entry name" value="TerB"/>
    <property type="match status" value="1"/>
</dbReference>
<accession>A0A7W9BIG2</accession>
<evidence type="ECO:0000313" key="2">
    <source>
        <dbReference type="EMBL" id="MBB5721095.1"/>
    </source>
</evidence>
<dbReference type="Gene3D" id="1.10.3680.10">
    <property type="entry name" value="TerB-like"/>
    <property type="match status" value="1"/>
</dbReference>
<dbReference type="CDD" id="cd07313">
    <property type="entry name" value="terB_like_2"/>
    <property type="match status" value="1"/>
</dbReference>
<dbReference type="SUPFAM" id="SSF158682">
    <property type="entry name" value="TerB-like"/>
    <property type="match status" value="1"/>
</dbReference>
<dbReference type="InterPro" id="IPR029024">
    <property type="entry name" value="TerB-like"/>
</dbReference>
<feature type="domain" description="Co-chaperone DjlA N-terminal" evidence="1">
    <location>
        <begin position="25"/>
        <end position="139"/>
    </location>
</feature>
<dbReference type="RefSeq" id="WP_183525653.1">
    <property type="nucleotide sequence ID" value="NZ_JACIJM010000002.1"/>
</dbReference>
<reference evidence="2 3" key="1">
    <citation type="submission" date="2020-08" db="EMBL/GenBank/DDBJ databases">
        <title>Genomic Encyclopedia of Type Strains, Phase IV (KMG-IV): sequencing the most valuable type-strain genomes for metagenomic binning, comparative biology and taxonomic classification.</title>
        <authorList>
            <person name="Goeker M."/>
        </authorList>
    </citation>
    <scope>NUCLEOTIDE SEQUENCE [LARGE SCALE GENOMIC DNA]</scope>
    <source>
        <strain evidence="2 3">DSM 101064</strain>
    </source>
</reference>
<keyword evidence="3" id="KW-1185">Reference proteome</keyword>
<evidence type="ECO:0000259" key="1">
    <source>
        <dbReference type="Pfam" id="PF05099"/>
    </source>
</evidence>
<dbReference type="AlphaFoldDB" id="A0A7W9BIG2"/>
<sequence length="150" mass="16299">MFDRILAMFHQEASVTKLPEADAQHAMGALLVRAAKIDKAYLFEEIEQIDDVLAHLYALNPVQAAKMRAECEKLEEAMPDTDALSTILHDAIGIAEREATVAALWAVVFADGVEAEAEDALLHQVAEILGVSPEVSKRLHDEAMAAHTPG</sequence>
<proteinExistence type="predicted"/>
<comment type="caution">
    <text evidence="2">The sequence shown here is derived from an EMBL/GenBank/DDBJ whole genome shotgun (WGS) entry which is preliminary data.</text>
</comment>
<name>A0A7W9BIG2_9RHOB</name>
<gene>
    <name evidence="2" type="ORF">FHS72_000702</name>
</gene>